<feature type="transmembrane region" description="Helical" evidence="8">
    <location>
        <begin position="777"/>
        <end position="803"/>
    </location>
</feature>
<evidence type="ECO:0000313" key="11">
    <source>
        <dbReference type="Proteomes" id="UP001244136"/>
    </source>
</evidence>
<dbReference type="PANTHER" id="PTHR30572:SF4">
    <property type="entry name" value="ABC TRANSPORTER PERMEASE YTRF"/>
    <property type="match status" value="1"/>
</dbReference>
<evidence type="ECO:0000256" key="7">
    <source>
        <dbReference type="SAM" id="MobiDB-lite"/>
    </source>
</evidence>
<dbReference type="Pfam" id="PF02687">
    <property type="entry name" value="FtsX"/>
    <property type="match status" value="2"/>
</dbReference>
<dbReference type="EMBL" id="CP123967">
    <property type="protein sequence ID" value="WGT47241.1"/>
    <property type="molecule type" value="Genomic_DNA"/>
</dbReference>
<sequence>MLRTSLKSLWARKVRLLLSGLSIVLGVAFVAGSLLFTGLLRDSADALLTGTVGDVNVLAEGSSIASGGEQSALIDELTVGDIAHLDGVERATGLVTSYTVYPLDSDGNLISFTGAPGIASNWHDTPAAGGQTGPSIVDGRAPESDDEVVLDPSSLERGGYSLGDEVSIATPFDGIRSYTLVGTGTYGDGATAGASYLFFTLAEARAIVLDGQAGYTGVWIETGSGADADQVADDVSPLVGAGFEVQTGSQLADETQDQLDVGLGFVNIFLLVFAGISLLVATLLILNTFQILVAQRARELALLRAVGATRRQVRNSVLAEALVVGLAAATLGLAVGYGLAWGILAVMRGLGIDLGPTVPQLTWQSVVASYAVGVAVTVVAALVPAFRASAMRPVEAMAASSQSGPERLGGPQYVGIALIELGAAAIVCATLLPVPQPLVWLGLGVAGLLVGVVMSAAAVGRPVVWLLGGLFRATFGEVGRLAQLNAVRQPRRTAATAATLMIGVALVSAVAILAASTTTSLERRLTEDQRGDFIIAPVAYEPFDARVLDTVKGLDGVEKAYGYRRGAVRVGGDVDQVTLGGASREAIVDGTSLDVVAGSLDDEGGVAPALVDSDYATDHGLTIGQVIDLAGAKGSAQVLITGFHDGGTRPALGEIIVAPDTFAALEGDSLVTHIVVFADADAGADRSAVEDELQSAVADLPTVAVSDVAEYTQARIDQFAQLFAVVYALLALAVIISVIGIVNTLGLSVMERTRELGLLRAVGLTRRQLRRMVTLESVIVATLGAVLGVVLGLVFGVSLVTLLADRGIDILSIPWLELVVFVVAAALVGVLAALGPARRAARMNVLESIAVD</sequence>
<feature type="transmembrane region" description="Helical" evidence="8">
    <location>
        <begin position="367"/>
        <end position="386"/>
    </location>
</feature>
<feature type="transmembrane region" description="Helical" evidence="8">
    <location>
        <begin position="438"/>
        <end position="459"/>
    </location>
</feature>
<evidence type="ECO:0000256" key="5">
    <source>
        <dbReference type="ARBA" id="ARBA00023136"/>
    </source>
</evidence>
<gene>
    <name evidence="10" type="ORF">QH948_00145</name>
</gene>
<feature type="transmembrane region" description="Helical" evidence="8">
    <location>
        <begin position="265"/>
        <end position="286"/>
    </location>
</feature>
<evidence type="ECO:0000256" key="6">
    <source>
        <dbReference type="ARBA" id="ARBA00038076"/>
    </source>
</evidence>
<keyword evidence="4 8" id="KW-1133">Transmembrane helix</keyword>
<comment type="similarity">
    <text evidence="6">Belongs to the ABC-4 integral membrane protein family.</text>
</comment>
<dbReference type="PANTHER" id="PTHR30572">
    <property type="entry name" value="MEMBRANE COMPONENT OF TRANSPORTER-RELATED"/>
    <property type="match status" value="1"/>
</dbReference>
<evidence type="ECO:0000313" key="10">
    <source>
        <dbReference type="EMBL" id="WGT47241.1"/>
    </source>
</evidence>
<feature type="domain" description="ABC3 transporter permease C-terminal" evidence="9">
    <location>
        <begin position="728"/>
        <end position="845"/>
    </location>
</feature>
<evidence type="ECO:0000256" key="1">
    <source>
        <dbReference type="ARBA" id="ARBA00004651"/>
    </source>
</evidence>
<evidence type="ECO:0000259" key="9">
    <source>
        <dbReference type="Pfam" id="PF02687"/>
    </source>
</evidence>
<feature type="transmembrane region" description="Helical" evidence="8">
    <location>
        <begin position="722"/>
        <end position="750"/>
    </location>
</feature>
<feature type="transmembrane region" description="Helical" evidence="8">
    <location>
        <begin position="815"/>
        <end position="834"/>
    </location>
</feature>
<proteinExistence type="inferred from homology"/>
<feature type="domain" description="ABC3 transporter permease C-terminal" evidence="9">
    <location>
        <begin position="272"/>
        <end position="391"/>
    </location>
</feature>
<evidence type="ECO:0000256" key="4">
    <source>
        <dbReference type="ARBA" id="ARBA00022989"/>
    </source>
</evidence>
<evidence type="ECO:0000256" key="3">
    <source>
        <dbReference type="ARBA" id="ARBA00022692"/>
    </source>
</evidence>
<evidence type="ECO:0000256" key="8">
    <source>
        <dbReference type="SAM" id="Phobius"/>
    </source>
</evidence>
<feature type="region of interest" description="Disordered" evidence="7">
    <location>
        <begin position="124"/>
        <end position="146"/>
    </location>
</feature>
<feature type="transmembrane region" description="Helical" evidence="8">
    <location>
        <begin position="321"/>
        <end position="347"/>
    </location>
</feature>
<keyword evidence="2" id="KW-1003">Cell membrane</keyword>
<accession>A0ABY8PXN5</accession>
<feature type="transmembrane region" description="Helical" evidence="8">
    <location>
        <begin position="494"/>
        <end position="515"/>
    </location>
</feature>
<organism evidence="10 11">
    <name type="scientific">Tessaracoccus lacteus</name>
    <dbReference type="NCBI Taxonomy" id="3041766"/>
    <lineage>
        <taxon>Bacteria</taxon>
        <taxon>Bacillati</taxon>
        <taxon>Actinomycetota</taxon>
        <taxon>Actinomycetes</taxon>
        <taxon>Propionibacteriales</taxon>
        <taxon>Propionibacteriaceae</taxon>
        <taxon>Tessaracoccus</taxon>
    </lineage>
</organism>
<dbReference type="RefSeq" id="WP_281144976.1">
    <property type="nucleotide sequence ID" value="NZ_CP123967.1"/>
</dbReference>
<keyword evidence="11" id="KW-1185">Reference proteome</keyword>
<evidence type="ECO:0000256" key="2">
    <source>
        <dbReference type="ARBA" id="ARBA00022475"/>
    </source>
</evidence>
<reference evidence="10 11" key="1">
    <citation type="journal article" date="2008" name="Int. J. Syst. Evol. Microbiol.">
        <title>Tessaracoccus flavescens sp. nov., isolated from marine sediment.</title>
        <authorList>
            <person name="Lee D.W."/>
            <person name="Lee S.D."/>
        </authorList>
    </citation>
    <scope>NUCLEOTIDE SEQUENCE [LARGE SCALE GENOMIC DNA]</scope>
    <source>
        <strain evidence="10 11">T21</strain>
    </source>
</reference>
<dbReference type="Proteomes" id="UP001244136">
    <property type="component" value="Chromosome"/>
</dbReference>
<dbReference type="InterPro" id="IPR003838">
    <property type="entry name" value="ABC3_permease_C"/>
</dbReference>
<name>A0ABY8PXN5_9ACTN</name>
<dbReference type="InterPro" id="IPR050250">
    <property type="entry name" value="Macrolide_Exporter_MacB"/>
</dbReference>
<feature type="transmembrane region" description="Helical" evidence="8">
    <location>
        <begin position="413"/>
        <end position="432"/>
    </location>
</feature>
<comment type="subcellular location">
    <subcellularLocation>
        <location evidence="1">Cell membrane</location>
        <topology evidence="1">Multi-pass membrane protein</topology>
    </subcellularLocation>
</comment>
<keyword evidence="3 8" id="KW-0812">Transmembrane</keyword>
<protein>
    <submittedName>
        <fullName evidence="10">FtsX-like permease family protein</fullName>
    </submittedName>
</protein>
<keyword evidence="5 8" id="KW-0472">Membrane</keyword>